<feature type="transmembrane region" description="Helical" evidence="6">
    <location>
        <begin position="230"/>
        <end position="254"/>
    </location>
</feature>
<dbReference type="SUPFAM" id="SSF103473">
    <property type="entry name" value="MFS general substrate transporter"/>
    <property type="match status" value="2"/>
</dbReference>
<dbReference type="PANTHER" id="PTHR42718">
    <property type="entry name" value="MAJOR FACILITATOR SUPERFAMILY MULTIDRUG TRANSPORTER MFSC"/>
    <property type="match status" value="1"/>
</dbReference>
<accession>M8DE48</accession>
<dbReference type="Proteomes" id="UP000012081">
    <property type="component" value="Unassembled WGS sequence"/>
</dbReference>
<feature type="transmembrane region" description="Helical" evidence="6">
    <location>
        <begin position="338"/>
        <end position="358"/>
    </location>
</feature>
<gene>
    <name evidence="8" type="ORF">I532_03280</name>
</gene>
<dbReference type="GO" id="GO:0005886">
    <property type="term" value="C:plasma membrane"/>
    <property type="evidence" value="ECO:0007669"/>
    <property type="project" value="UniProtKB-SubCell"/>
</dbReference>
<dbReference type="InterPro" id="IPR011701">
    <property type="entry name" value="MFS"/>
</dbReference>
<dbReference type="CDD" id="cd17321">
    <property type="entry name" value="MFS_MMR_MDR_like"/>
    <property type="match status" value="1"/>
</dbReference>
<dbReference type="InterPro" id="IPR020846">
    <property type="entry name" value="MFS_dom"/>
</dbReference>
<dbReference type="Gene3D" id="1.20.1720.10">
    <property type="entry name" value="Multidrug resistance protein D"/>
    <property type="match status" value="1"/>
</dbReference>
<organism evidence="8 9">
    <name type="scientific">Brevibacillus borstelensis AK1</name>
    <dbReference type="NCBI Taxonomy" id="1300222"/>
    <lineage>
        <taxon>Bacteria</taxon>
        <taxon>Bacillati</taxon>
        <taxon>Bacillota</taxon>
        <taxon>Bacilli</taxon>
        <taxon>Bacillales</taxon>
        <taxon>Paenibacillaceae</taxon>
        <taxon>Brevibacillus</taxon>
    </lineage>
</organism>
<evidence type="ECO:0000256" key="4">
    <source>
        <dbReference type="ARBA" id="ARBA00022989"/>
    </source>
</evidence>
<keyword evidence="9" id="KW-1185">Reference proteome</keyword>
<dbReference type="PRINTS" id="PR01036">
    <property type="entry name" value="TCRTETB"/>
</dbReference>
<feature type="transmembrane region" description="Helical" evidence="6">
    <location>
        <begin position="275"/>
        <end position="298"/>
    </location>
</feature>
<sequence>MKTEIIKKKEGSSRNLFYMLMAICLGAFVSHFTAGIVNVSLPRLTETFHAGIGTVQWITTGYLLAVASLLPVMGKLGDRYGQRRIHNLGYVCFTISSVLIAFSPNVAILLLLRVLQAAGASMFQATNIALITMYMPKERRGRSLGIVSTAVALGGMSGPIAGGMIAQWLSWQWLFLIHVPIILFATWLAFRSIPNQEPERKPGTFDGMGAVLFTAVIGIVILGVTQGQVWGWGSLGLVSLFAAALAALVLLLWWEKRQAHPFLPLPVFKNAAVTSGLFITGSSFLLANTILVVLPFYLTGLVGIVPLEVGYIMAAYPLILAAAGPFAGALSDRYGSRLFQFLGLCGMGGGSLILTLWLEQLSMLEIVLTLALTGFGMGLVTSPNNSFIMKNVASHYVGTIGGMVALMRNVGMVFGAALGLGFMNGVSFDEKAQAMGAFTSVFGINVAIFVLSIAVFGYGLFLDRKTKGSQKQETNHSV</sequence>
<protein>
    <submittedName>
        <fullName evidence="8">Major facilitator superfamily protein</fullName>
    </submittedName>
</protein>
<feature type="transmembrane region" description="Helical" evidence="6">
    <location>
        <begin position="396"/>
        <end position="422"/>
    </location>
</feature>
<feature type="transmembrane region" description="Helical" evidence="6">
    <location>
        <begin position="202"/>
        <end position="224"/>
    </location>
</feature>
<dbReference type="RefSeq" id="WP_003386374.1">
    <property type="nucleotide sequence ID" value="NZ_APBN01000001.1"/>
</dbReference>
<evidence type="ECO:0000313" key="8">
    <source>
        <dbReference type="EMBL" id="EMT54594.1"/>
    </source>
</evidence>
<feature type="transmembrane region" description="Helical" evidence="6">
    <location>
        <begin position="364"/>
        <end position="384"/>
    </location>
</feature>
<feature type="transmembrane region" description="Helical" evidence="6">
    <location>
        <begin position="16"/>
        <end position="37"/>
    </location>
</feature>
<dbReference type="InterPro" id="IPR036259">
    <property type="entry name" value="MFS_trans_sf"/>
</dbReference>
<dbReference type="STRING" id="1300222.I532_03280"/>
<keyword evidence="5 6" id="KW-0472">Membrane</keyword>
<feature type="transmembrane region" description="Helical" evidence="6">
    <location>
        <begin position="118"/>
        <end position="136"/>
    </location>
</feature>
<evidence type="ECO:0000256" key="1">
    <source>
        <dbReference type="ARBA" id="ARBA00004651"/>
    </source>
</evidence>
<feature type="transmembrane region" description="Helical" evidence="6">
    <location>
        <begin position="57"/>
        <end position="76"/>
    </location>
</feature>
<proteinExistence type="predicted"/>
<comment type="caution">
    <text evidence="8">The sequence shown here is derived from an EMBL/GenBank/DDBJ whole genome shotgun (WGS) entry which is preliminary data.</text>
</comment>
<dbReference type="GO" id="GO:0022857">
    <property type="term" value="F:transmembrane transporter activity"/>
    <property type="evidence" value="ECO:0007669"/>
    <property type="project" value="InterPro"/>
</dbReference>
<feature type="transmembrane region" description="Helical" evidence="6">
    <location>
        <begin position="442"/>
        <end position="462"/>
    </location>
</feature>
<evidence type="ECO:0000259" key="7">
    <source>
        <dbReference type="PROSITE" id="PS50850"/>
    </source>
</evidence>
<name>M8DE48_9BACL</name>
<feature type="transmembrane region" description="Helical" evidence="6">
    <location>
        <begin position="171"/>
        <end position="190"/>
    </location>
</feature>
<evidence type="ECO:0000256" key="3">
    <source>
        <dbReference type="ARBA" id="ARBA00022692"/>
    </source>
</evidence>
<feature type="transmembrane region" description="Helical" evidence="6">
    <location>
        <begin position="310"/>
        <end position="331"/>
    </location>
</feature>
<reference evidence="8 9" key="1">
    <citation type="submission" date="2013-03" db="EMBL/GenBank/DDBJ databases">
        <title>Assembly of a new bacterial strain Brevibacillus borstelensis AK1.</title>
        <authorList>
            <person name="Rajan I."/>
            <person name="PoliReddy D."/>
            <person name="Sugumar T."/>
            <person name="Rathinam K."/>
            <person name="Alqarawi S."/>
            <person name="Khalil A.B."/>
            <person name="Sivakumar N."/>
        </authorList>
    </citation>
    <scope>NUCLEOTIDE SEQUENCE [LARGE SCALE GENOMIC DNA]</scope>
    <source>
        <strain evidence="8 9">AK1</strain>
    </source>
</reference>
<dbReference type="Gene3D" id="1.20.1250.20">
    <property type="entry name" value="MFS general substrate transporter like domains"/>
    <property type="match status" value="1"/>
</dbReference>
<evidence type="ECO:0000256" key="2">
    <source>
        <dbReference type="ARBA" id="ARBA00022448"/>
    </source>
</evidence>
<feature type="domain" description="Major facilitator superfamily (MFS) profile" evidence="7">
    <location>
        <begin position="19"/>
        <end position="467"/>
    </location>
</feature>
<dbReference type="PATRIC" id="fig|1300222.3.peg.695"/>
<dbReference type="PROSITE" id="PS50850">
    <property type="entry name" value="MFS"/>
    <property type="match status" value="1"/>
</dbReference>
<dbReference type="Pfam" id="PF07690">
    <property type="entry name" value="MFS_1"/>
    <property type="match status" value="2"/>
</dbReference>
<keyword evidence="2" id="KW-0813">Transport</keyword>
<dbReference type="AlphaFoldDB" id="M8DE48"/>
<feature type="transmembrane region" description="Helical" evidence="6">
    <location>
        <begin position="88"/>
        <end position="112"/>
    </location>
</feature>
<evidence type="ECO:0000313" key="9">
    <source>
        <dbReference type="Proteomes" id="UP000012081"/>
    </source>
</evidence>
<evidence type="ECO:0000256" key="5">
    <source>
        <dbReference type="ARBA" id="ARBA00023136"/>
    </source>
</evidence>
<keyword evidence="3 6" id="KW-0812">Transmembrane</keyword>
<keyword evidence="4 6" id="KW-1133">Transmembrane helix</keyword>
<dbReference type="EMBL" id="APBN01000001">
    <property type="protein sequence ID" value="EMT54594.1"/>
    <property type="molecule type" value="Genomic_DNA"/>
</dbReference>
<feature type="transmembrane region" description="Helical" evidence="6">
    <location>
        <begin position="143"/>
        <end position="165"/>
    </location>
</feature>
<evidence type="ECO:0000256" key="6">
    <source>
        <dbReference type="SAM" id="Phobius"/>
    </source>
</evidence>
<dbReference type="PANTHER" id="PTHR42718:SF9">
    <property type="entry name" value="MAJOR FACILITATOR SUPERFAMILY MULTIDRUG TRANSPORTER MFSC"/>
    <property type="match status" value="1"/>
</dbReference>
<comment type="subcellular location">
    <subcellularLocation>
        <location evidence="1">Cell membrane</location>
        <topology evidence="1">Multi-pass membrane protein</topology>
    </subcellularLocation>
</comment>